<dbReference type="Proteomes" id="UP001412239">
    <property type="component" value="Unassembled WGS sequence"/>
</dbReference>
<sequence>MDVVPPKTVHTDFPTQVPVTIGEIRLSTPTRKIRIPPMFTPPKPTDKRTKLISNRSHFFRVLRYARPSDYALGAGTAAAGPILFLAMEKAHPSFLPRSAMAQSLRLVTAIGVAAGFLRYYKRSSLRFWGWAENAREVEMDMKEMVQKVKNKEPLYGVSVLDAHMQGVAARNSRYSQTFFHVLPWFNLVNHNQHGVDTTKYFRAAEEELERERLARGE</sequence>
<protein>
    <recommendedName>
        <fullName evidence="5">NADH-ubiquinone oxidoreductase 21kDa subunit N-terminal domain-containing protein</fullName>
    </recommendedName>
</protein>
<evidence type="ECO:0000259" key="2">
    <source>
        <dbReference type="Pfam" id="PF12853"/>
    </source>
</evidence>
<reference evidence="3" key="1">
    <citation type="submission" date="2015-10" db="EMBL/GenBank/DDBJ databases">
        <authorList>
            <person name="Regsiter A."/>
            <person name="william w."/>
        </authorList>
    </citation>
    <scope>NUCLEOTIDE SEQUENCE</scope>
    <source>
        <strain evidence="3">Montdore</strain>
    </source>
</reference>
<dbReference type="EMBL" id="LN891013">
    <property type="protein sequence ID" value="CUS11722.1"/>
    <property type="molecule type" value="Genomic_DNA"/>
</dbReference>
<accession>A0A292PVU9</accession>
<keyword evidence="4" id="KW-1185">Reference proteome</keyword>
<organism evidence="3 4">
    <name type="scientific">Tuber aestivum</name>
    <name type="common">summer truffle</name>
    <dbReference type="NCBI Taxonomy" id="59557"/>
    <lineage>
        <taxon>Eukaryota</taxon>
        <taxon>Fungi</taxon>
        <taxon>Dikarya</taxon>
        <taxon>Ascomycota</taxon>
        <taxon>Pezizomycotina</taxon>
        <taxon>Pezizomycetes</taxon>
        <taxon>Pezizales</taxon>
        <taxon>Tuberaceae</taxon>
        <taxon>Tuber</taxon>
    </lineage>
</organism>
<gene>
    <name evidence="3" type="ORF">GSTUAT00004177001</name>
</gene>
<dbReference type="PANTHER" id="PTHR34062:SF1">
    <property type="entry name" value="NADH-UBIQUINONE OXIDOREDUCTASE 21KDA SUBUNIT N-TERMINAL DOMAIN-CONTAINING PROTEIN"/>
    <property type="match status" value="1"/>
</dbReference>
<feature type="domain" description="NADH-ubiquinone oxidoreductase 21kDa subunit C-terminal fungi" evidence="2">
    <location>
        <begin position="141"/>
        <end position="212"/>
    </location>
</feature>
<proteinExistence type="predicted"/>
<dbReference type="PANTHER" id="PTHR34062">
    <property type="entry name" value="OXIDOREDUCTASE 21 KDA SUBUNIT, PUTATIVE (AFU_ORTHOLOGUE AFUA_4G04750)-RELATED"/>
    <property type="match status" value="1"/>
</dbReference>
<dbReference type="InterPro" id="IPR019721">
    <property type="entry name" value="NADH-UbQ_OxRdtase_su21_N"/>
</dbReference>
<evidence type="ECO:0000259" key="1">
    <source>
        <dbReference type="Pfam" id="PF10785"/>
    </source>
</evidence>
<dbReference type="InterPro" id="IPR024549">
    <property type="entry name" value="NADH-UbQ_OxRdtase_su21_C_fun"/>
</dbReference>
<evidence type="ECO:0000313" key="4">
    <source>
        <dbReference type="Proteomes" id="UP001412239"/>
    </source>
</evidence>
<dbReference type="AlphaFoldDB" id="A0A292PVU9"/>
<evidence type="ECO:0000313" key="3">
    <source>
        <dbReference type="EMBL" id="CUS11722.1"/>
    </source>
</evidence>
<dbReference type="InterPro" id="IPR053229">
    <property type="entry name" value="NADH-Q_oxidrdct_subunit"/>
</dbReference>
<feature type="domain" description="NADH-ubiquinone oxidoreductase 21kDa subunit N-terminal" evidence="1">
    <location>
        <begin position="51"/>
        <end position="132"/>
    </location>
</feature>
<dbReference type="Pfam" id="PF10785">
    <property type="entry name" value="NADH-u_ox-rdase"/>
    <property type="match status" value="1"/>
</dbReference>
<name>A0A292PVU9_9PEZI</name>
<dbReference type="Pfam" id="PF12853">
    <property type="entry name" value="NADH_u_ox_C"/>
    <property type="match status" value="1"/>
</dbReference>
<evidence type="ECO:0008006" key="5">
    <source>
        <dbReference type="Google" id="ProtNLM"/>
    </source>
</evidence>